<protein>
    <submittedName>
        <fullName evidence="3">DNA repair exonuclease SbcCD nuclease subunit</fullName>
    </submittedName>
</protein>
<reference evidence="3 4" key="1">
    <citation type="submission" date="2021-01" db="EMBL/GenBank/DDBJ databases">
        <title>Genomic Encyclopedia of Type Strains, Phase IV (KMG-IV): sequencing the most valuable type-strain genomes for metagenomic binning, comparative biology and taxonomic classification.</title>
        <authorList>
            <person name="Goeker M."/>
        </authorList>
    </citation>
    <scope>NUCLEOTIDE SEQUENCE [LARGE SCALE GENOMIC DNA]</scope>
    <source>
        <strain evidence="3 4">DSM 103394</strain>
    </source>
</reference>
<keyword evidence="1" id="KW-0378">Hydrolase</keyword>
<dbReference type="InterPro" id="IPR014576">
    <property type="entry name" value="Pesterase_YhaO"/>
</dbReference>
<accession>A0ABS4D277</accession>
<dbReference type="EMBL" id="JAFDST010000006">
    <property type="protein sequence ID" value="MBP1083705.1"/>
    <property type="molecule type" value="Genomic_DNA"/>
</dbReference>
<dbReference type="Pfam" id="PF00149">
    <property type="entry name" value="Metallophos"/>
    <property type="match status" value="1"/>
</dbReference>
<gene>
    <name evidence="3" type="ORF">JOC74_004233</name>
</gene>
<keyword evidence="3" id="KW-0540">Nuclease</keyword>
<comment type="caution">
    <text evidence="3">The sequence shown here is derived from an EMBL/GenBank/DDBJ whole genome shotgun (WGS) entry which is preliminary data.</text>
</comment>
<keyword evidence="3" id="KW-0269">Exonuclease</keyword>
<dbReference type="InterPro" id="IPR029052">
    <property type="entry name" value="Metallo-depent_PP-like"/>
</dbReference>
<sequence length="413" mass="47457">MSDLTFIHAADLHLDSPFLGVSQLPETIFKRLKESTFKSVINLIDICIAKKIDFLLLSGDLFDEANRSLKAQFFLRNQFIRLETAGIHVYVIYGNHDHLSGEWTPVEWPENVHVFSAEAVEEKSYYRGTNRLASIYGSSYKKREQFDNQAADFKRSTDAKYHIAMLHGTYAGEKEHNPYSPFLLNDLIQADMDYWALGHIHKRQVISAEHPAAIYAGNLQARHQKETGEKGCYVVRLTEHEASYEFIPVADVLWLKLHVDVSDTNSVTELHGRIEEKFDSIRHKDRAVCVRLSLTGAVPEFMREAREGTFEEIVDVFREQEEEEESFVWLLGIEDHMNRQTAHTEEGLLKELTEEMDHIQLEDGMFSSLESNPFYRRYASQLNEADLMEMKAEAKVLLADQFAAFERSGGGRA</sequence>
<feature type="domain" description="Calcineurin-like phosphoesterase" evidence="2">
    <location>
        <begin position="5"/>
        <end position="202"/>
    </location>
</feature>
<name>A0ABS4D277_9BACI</name>
<dbReference type="PANTHER" id="PTHR30337:SF7">
    <property type="entry name" value="PHOSPHOESTERASE"/>
    <property type="match status" value="1"/>
</dbReference>
<evidence type="ECO:0000313" key="3">
    <source>
        <dbReference type="EMBL" id="MBP1083705.1"/>
    </source>
</evidence>
<dbReference type="GO" id="GO:0004527">
    <property type="term" value="F:exonuclease activity"/>
    <property type="evidence" value="ECO:0007669"/>
    <property type="project" value="UniProtKB-KW"/>
</dbReference>
<dbReference type="InterPro" id="IPR004843">
    <property type="entry name" value="Calcineurin-like_PHP"/>
</dbReference>
<keyword evidence="4" id="KW-1185">Reference proteome</keyword>
<dbReference type="CDD" id="cd00840">
    <property type="entry name" value="MPP_Mre11_N"/>
    <property type="match status" value="1"/>
</dbReference>
<dbReference type="Gene3D" id="3.60.21.10">
    <property type="match status" value="1"/>
</dbReference>
<dbReference type="PANTHER" id="PTHR30337">
    <property type="entry name" value="COMPONENT OF ATP-DEPENDENT DSDNA EXONUCLEASE"/>
    <property type="match status" value="1"/>
</dbReference>
<dbReference type="InterPro" id="IPR041796">
    <property type="entry name" value="Mre11_N"/>
</dbReference>
<dbReference type="InterPro" id="IPR050535">
    <property type="entry name" value="DNA_Repair-Maintenance_Comp"/>
</dbReference>
<dbReference type="PIRSF" id="PIRSF033091">
    <property type="entry name" value="Pesterase_YhaO"/>
    <property type="match status" value="1"/>
</dbReference>
<evidence type="ECO:0000313" key="4">
    <source>
        <dbReference type="Proteomes" id="UP000674416"/>
    </source>
</evidence>
<proteinExistence type="predicted"/>
<evidence type="ECO:0000259" key="2">
    <source>
        <dbReference type="Pfam" id="PF00149"/>
    </source>
</evidence>
<organism evidence="3 4">
    <name type="scientific">Bacillus capparidis</name>
    <dbReference type="NCBI Taxonomy" id="1840411"/>
    <lineage>
        <taxon>Bacteria</taxon>
        <taxon>Bacillati</taxon>
        <taxon>Bacillota</taxon>
        <taxon>Bacilli</taxon>
        <taxon>Bacillales</taxon>
        <taxon>Bacillaceae</taxon>
        <taxon>Bacillus</taxon>
    </lineage>
</organism>
<dbReference type="SUPFAM" id="SSF56300">
    <property type="entry name" value="Metallo-dependent phosphatases"/>
    <property type="match status" value="1"/>
</dbReference>
<evidence type="ECO:0000256" key="1">
    <source>
        <dbReference type="ARBA" id="ARBA00022801"/>
    </source>
</evidence>
<dbReference type="Proteomes" id="UP000674416">
    <property type="component" value="Unassembled WGS sequence"/>
</dbReference>